<accession>A0A2X2UED2</accession>
<protein>
    <submittedName>
        <fullName evidence="1">Transcriptional regulator</fullName>
    </submittedName>
</protein>
<gene>
    <name evidence="1" type="primary">MarR_3</name>
    <name evidence="1" type="ORF">NCTC11224_01653</name>
</gene>
<dbReference type="AlphaFoldDB" id="A0A2X2UED2"/>
<keyword evidence="2" id="KW-1185">Reference proteome</keyword>
<sequence>MFTKADLEYEDFIKLFTHEISYNLKMLGVSWRARYEIVNESGTALTVIRGNHGDFPPISIFDYYEKFLQGTPWGVAARKATEEFFNERITKYALKDIGVFQPDMVIPSFVNAEENAEMLDKIPHLKFEDLAIILRVVYQSLGGINLDLMVTGELLEEWNLDFGQLYQITLDNSKNIESVQVIELYKIMAEMIHFKASSKDMPIFLVVTNTNQHWGAASILYKDKMNELAEIMGTTDVLLVPMSADNILAMPHLDDDGIRNLVNALHDSNKLITGSAKSLSENIYCYSSVNNQFHMISSHEHKLKDARRYGR</sequence>
<organism evidence="1 2">
    <name type="scientific">Enterocloster clostridioformis</name>
    <dbReference type="NCBI Taxonomy" id="1531"/>
    <lineage>
        <taxon>Bacteria</taxon>
        <taxon>Bacillati</taxon>
        <taxon>Bacillota</taxon>
        <taxon>Clostridia</taxon>
        <taxon>Lachnospirales</taxon>
        <taxon>Lachnospiraceae</taxon>
        <taxon>Enterocloster</taxon>
    </lineage>
</organism>
<evidence type="ECO:0000313" key="2">
    <source>
        <dbReference type="Proteomes" id="UP000251853"/>
    </source>
</evidence>
<dbReference type="Proteomes" id="UP000251853">
    <property type="component" value="Unassembled WGS sequence"/>
</dbReference>
<dbReference type="InterPro" id="IPR043743">
    <property type="entry name" value="DUF5688"/>
</dbReference>
<name>A0A2X2UED2_9FIRM</name>
<reference evidence="1 2" key="1">
    <citation type="submission" date="2018-06" db="EMBL/GenBank/DDBJ databases">
        <authorList>
            <consortium name="Pathogen Informatics"/>
            <person name="Doyle S."/>
        </authorList>
    </citation>
    <scope>NUCLEOTIDE SEQUENCE [LARGE SCALE GENOMIC DNA]</scope>
    <source>
        <strain evidence="1 2">NCTC11224</strain>
    </source>
</reference>
<proteinExistence type="predicted"/>
<dbReference type="EMBL" id="UAVW01000003">
    <property type="protein sequence ID" value="SQB10335.1"/>
    <property type="molecule type" value="Genomic_DNA"/>
</dbReference>
<dbReference type="Pfam" id="PF18941">
    <property type="entry name" value="DUF5688"/>
    <property type="match status" value="1"/>
</dbReference>
<evidence type="ECO:0000313" key="1">
    <source>
        <dbReference type="EMBL" id="SQB10335.1"/>
    </source>
</evidence>
<dbReference type="RefSeq" id="WP_225537423.1">
    <property type="nucleotide sequence ID" value="NZ_JAIWZC010000001.1"/>
</dbReference>